<protein>
    <submittedName>
        <fullName evidence="2">Uncharacterized protein</fullName>
    </submittedName>
</protein>
<evidence type="ECO:0000313" key="3">
    <source>
        <dbReference type="Proteomes" id="UP000820818"/>
    </source>
</evidence>
<comment type="caution">
    <text evidence="2">The sequence shown here is derived from an EMBL/GenBank/DDBJ whole genome shotgun (WGS) entry which is preliminary data.</text>
</comment>
<evidence type="ECO:0000256" key="1">
    <source>
        <dbReference type="SAM" id="MobiDB-lite"/>
    </source>
</evidence>
<dbReference type="Proteomes" id="UP000820818">
    <property type="component" value="Linkage Group LG5"/>
</dbReference>
<accession>A0AAD5KT95</accession>
<evidence type="ECO:0000313" key="2">
    <source>
        <dbReference type="EMBL" id="KAI9558607.1"/>
    </source>
</evidence>
<keyword evidence="3" id="KW-1185">Reference proteome</keyword>
<dbReference type="EMBL" id="WJBH02000005">
    <property type="protein sequence ID" value="KAI9558607.1"/>
    <property type="molecule type" value="Genomic_DNA"/>
</dbReference>
<feature type="region of interest" description="Disordered" evidence="1">
    <location>
        <begin position="390"/>
        <end position="411"/>
    </location>
</feature>
<gene>
    <name evidence="2" type="ORF">GHT06_015395</name>
</gene>
<proteinExistence type="predicted"/>
<organism evidence="2 3">
    <name type="scientific">Daphnia sinensis</name>
    <dbReference type="NCBI Taxonomy" id="1820382"/>
    <lineage>
        <taxon>Eukaryota</taxon>
        <taxon>Metazoa</taxon>
        <taxon>Ecdysozoa</taxon>
        <taxon>Arthropoda</taxon>
        <taxon>Crustacea</taxon>
        <taxon>Branchiopoda</taxon>
        <taxon>Diplostraca</taxon>
        <taxon>Cladocera</taxon>
        <taxon>Anomopoda</taxon>
        <taxon>Daphniidae</taxon>
        <taxon>Daphnia</taxon>
        <taxon>Daphnia similis group</taxon>
    </lineage>
</organism>
<reference evidence="2 3" key="1">
    <citation type="submission" date="2022-05" db="EMBL/GenBank/DDBJ databases">
        <title>A multi-omics perspective on studying reproductive biology in Daphnia sinensis.</title>
        <authorList>
            <person name="Jia J."/>
        </authorList>
    </citation>
    <scope>NUCLEOTIDE SEQUENCE [LARGE SCALE GENOMIC DNA]</scope>
    <source>
        <strain evidence="2 3">WSL</strain>
    </source>
</reference>
<sequence>MDDSRQSMRTRKVVNYVAMNGDLSDDSEDGIVNCVNVKLAVPTAVTKPSKLSKLKLGTRKSKFPKCDDAKLTKLKPILDDMEPTKLCATSLCLTSNMEEMELSVAEPELTTHSIFSQETVITSSCECLSPHEFTDSSESDTYCSTVAITSTKEDAKLNTKCDPAKLKNNEDRIIKRKIIKENLDQQKKVKIHTEETKNLTIHTLKRYESSVSKPDVHVPSVPLQISGLPTCLLVGTDKVSPENHVNADQASSFGAHEEVSIFQNSVQSPLQPTNQLVKHEFSSEIKCSPGPINLNIIKTSNESGSIIKSPTSALLTPTLTTGAIKAECTSKVQATKNVVANLKLKRNSANLTKSRERSKNISAPTVIDEQIAKASLSIVNNGDNAELNTSRNVTSPPHSLNILKPPSPQSRKVAVKWKPPGKAGISTPLGGGTSPAIGIRLGLSRNRRASKPLHPDVKVKI</sequence>
<name>A0AAD5KT95_9CRUS</name>
<dbReference type="AlphaFoldDB" id="A0AAD5KT95"/>